<organism evidence="1 2">
    <name type="scientific">Pseudocitrobacter vendiensis</name>
    <dbReference type="NCBI Taxonomy" id="2488306"/>
    <lineage>
        <taxon>Bacteria</taxon>
        <taxon>Pseudomonadati</taxon>
        <taxon>Pseudomonadota</taxon>
        <taxon>Gammaproteobacteria</taxon>
        <taxon>Enterobacterales</taxon>
        <taxon>Enterobacteriaceae</taxon>
        <taxon>Pseudocitrobacter</taxon>
    </lineage>
</organism>
<protein>
    <submittedName>
        <fullName evidence="1">Uncharacterized protein</fullName>
    </submittedName>
</protein>
<evidence type="ECO:0000313" key="1">
    <source>
        <dbReference type="EMBL" id="CAH6636776.1"/>
    </source>
</evidence>
<keyword evidence="2" id="KW-1185">Reference proteome</keyword>
<evidence type="ECO:0000313" key="2">
    <source>
        <dbReference type="Proteomes" id="UP001152651"/>
    </source>
</evidence>
<sequence length="61" mass="6918">MKHRDESSESRPLCEAARGIDTQEAQQKEAALECILNCCIAEKVFSRGLKRESPSRRRGLK</sequence>
<reference evidence="1" key="1">
    <citation type="submission" date="2022-05" db="EMBL/GenBank/DDBJ databases">
        <authorList>
            <person name="Blom J."/>
        </authorList>
    </citation>
    <scope>NUCLEOTIDE SEQUENCE</scope>
    <source>
        <strain evidence="1">Type strain: CPO20170097</strain>
    </source>
</reference>
<comment type="caution">
    <text evidence="1">The sequence shown here is derived from an EMBL/GenBank/DDBJ whole genome shotgun (WGS) entry which is preliminary data.</text>
</comment>
<proteinExistence type="predicted"/>
<accession>A0ABM9F7J9</accession>
<name>A0ABM9F7J9_9ENTR</name>
<dbReference type="Proteomes" id="UP001152651">
    <property type="component" value="Unassembled WGS sequence"/>
</dbReference>
<dbReference type="EMBL" id="CALSBS010000005">
    <property type="protein sequence ID" value="CAH6636776.1"/>
    <property type="molecule type" value="Genomic_DNA"/>
</dbReference>
<gene>
    <name evidence="1" type="ORF">FBBNIHIM_08105</name>
</gene>